<organism evidence="4 5">
    <name type="scientific">Dillenia turbinata</name>
    <dbReference type="NCBI Taxonomy" id="194707"/>
    <lineage>
        <taxon>Eukaryota</taxon>
        <taxon>Viridiplantae</taxon>
        <taxon>Streptophyta</taxon>
        <taxon>Embryophyta</taxon>
        <taxon>Tracheophyta</taxon>
        <taxon>Spermatophyta</taxon>
        <taxon>Magnoliopsida</taxon>
        <taxon>eudicotyledons</taxon>
        <taxon>Gunneridae</taxon>
        <taxon>Pentapetalae</taxon>
        <taxon>Dilleniales</taxon>
        <taxon>Dilleniaceae</taxon>
        <taxon>Dillenia</taxon>
    </lineage>
</organism>
<comment type="caution">
    <text evidence="4">The sequence shown here is derived from an EMBL/GenBank/DDBJ whole genome shotgun (WGS) entry which is preliminary data.</text>
</comment>
<feature type="region of interest" description="Disordered" evidence="1">
    <location>
        <begin position="727"/>
        <end position="748"/>
    </location>
</feature>
<dbReference type="GO" id="GO:0006357">
    <property type="term" value="P:regulation of transcription by RNA polymerase II"/>
    <property type="evidence" value="ECO:0007669"/>
    <property type="project" value="TreeGrafter"/>
</dbReference>
<gene>
    <name evidence="4" type="ORF">RJ641_003359</name>
</gene>
<name>A0AAN8VKH1_9MAGN</name>
<proteinExistence type="predicted"/>
<dbReference type="AlphaFoldDB" id="A0AAN8VKH1"/>
<dbReference type="PANTHER" id="PTHR13526">
    <property type="entry name" value="TRANSCRIPTION FACTOR SPT20 HOMOLOG"/>
    <property type="match status" value="1"/>
</dbReference>
<evidence type="ECO:0000259" key="2">
    <source>
        <dbReference type="Pfam" id="PF12090"/>
    </source>
</evidence>
<keyword evidence="5" id="KW-1185">Reference proteome</keyword>
<evidence type="ECO:0000313" key="5">
    <source>
        <dbReference type="Proteomes" id="UP001370490"/>
    </source>
</evidence>
<evidence type="ECO:0000256" key="1">
    <source>
        <dbReference type="SAM" id="MobiDB-lite"/>
    </source>
</evidence>
<dbReference type="Pfam" id="PF20474">
    <property type="entry name" value="PHL"/>
    <property type="match status" value="1"/>
</dbReference>
<feature type="domain" description="Spt20-like SEP" evidence="2">
    <location>
        <begin position="34"/>
        <end position="179"/>
    </location>
</feature>
<dbReference type="InterPro" id="IPR046468">
    <property type="entry name" value="Spt20-like_SEP"/>
</dbReference>
<feature type="region of interest" description="Disordered" evidence="1">
    <location>
        <begin position="495"/>
        <end position="515"/>
    </location>
</feature>
<reference evidence="4 5" key="1">
    <citation type="submission" date="2023-12" db="EMBL/GenBank/DDBJ databases">
        <title>A high-quality genome assembly for Dillenia turbinata (Dilleniales).</title>
        <authorList>
            <person name="Chanderbali A."/>
        </authorList>
    </citation>
    <scope>NUCLEOTIDE SEQUENCE [LARGE SCALE GENOMIC DNA]</scope>
    <source>
        <strain evidence="4">LSX21</strain>
        <tissue evidence="4">Leaf</tissue>
    </source>
</reference>
<feature type="domain" description="PHL" evidence="3">
    <location>
        <begin position="591"/>
        <end position="719"/>
    </location>
</feature>
<protein>
    <submittedName>
        <fullName evidence="4">Spt20-like, SEP domain</fullName>
    </submittedName>
</protein>
<accession>A0AAN8VKH1</accession>
<dbReference type="EMBL" id="JBAMMX010000011">
    <property type="protein sequence ID" value="KAK6931566.1"/>
    <property type="molecule type" value="Genomic_DNA"/>
</dbReference>
<feature type="compositionally biased region" description="Polar residues" evidence="1">
    <location>
        <begin position="1056"/>
        <end position="1074"/>
    </location>
</feature>
<dbReference type="Pfam" id="PF12090">
    <property type="entry name" value="Spt20_SEP"/>
    <property type="match status" value="1"/>
</dbReference>
<dbReference type="GO" id="GO:0000124">
    <property type="term" value="C:SAGA complex"/>
    <property type="evidence" value="ECO:0007669"/>
    <property type="project" value="InterPro"/>
</dbReference>
<feature type="region of interest" description="Disordered" evidence="1">
    <location>
        <begin position="331"/>
        <end position="355"/>
    </location>
</feature>
<evidence type="ECO:0000259" key="3">
    <source>
        <dbReference type="Pfam" id="PF20474"/>
    </source>
</evidence>
<dbReference type="PANTHER" id="PTHR13526:SF23">
    <property type="entry name" value="PROTEIN PHYTOCHROME-DEPENDENT LATE-FLOWERING-LIKE"/>
    <property type="match status" value="1"/>
</dbReference>
<dbReference type="GO" id="GO:0003712">
    <property type="term" value="F:transcription coregulator activity"/>
    <property type="evidence" value="ECO:0007669"/>
    <property type="project" value="InterPro"/>
</dbReference>
<dbReference type="Proteomes" id="UP001370490">
    <property type="component" value="Unassembled WGS sequence"/>
</dbReference>
<dbReference type="InterPro" id="IPR046467">
    <property type="entry name" value="PHL_dom"/>
</dbReference>
<evidence type="ECO:0000313" key="4">
    <source>
        <dbReference type="EMBL" id="KAK6931566.1"/>
    </source>
</evidence>
<sequence length="1080" mass="117848">MKYIPGNNGAVQDSVAKHSHELAISGSEPVIEDLKASISINLYPSGFLIGNATELLNDEPKRLHPYDRSSETLFFAIEYGCLPGELFDGIPCNYVNGTVICEIRDFRSVLQQKGSMPSVANLSPIVHRVQLRMSMENVIKDISSVADDSWTYRDILEVESRMLKALQPNLQLDPKPMLSQFCGKLMARKLNLEIPWSRKRRKCNDLPAASLGLNYSGERIKGSSVVAKENSMPPDLILESSGVSHPQQAISSSILDSQKNNTLPEPIIKSVPLSSRPDFLLAGSSNMSILKTIAPKGCVSKSNQLTANCYSDPRESSERSPDVSNVCKRLPAQGRQLKKPKKEPLDSLHQQALESQAESVSASELQWKNKLSQQKRLAEQNRPSHTTSNSQQKILEGTLKQPAGFFTHNVKRELAETNNFSTLGMGKFGENCLAMDERRNPSILQRSQLQQVFPILRGNTNCTSMQLNHLGQQHTVMRNQKSQLVEKNMANETIKHKRKSLPGPPPSTDAGTASAKSHFNDALLKEASVSAKRKSNSCPKGSIMDSAMCPAGNNDMACIVANTPRGASLSQPIEIQSNSALKGIYAIVNKRYGLNNKKRKDDRAIFERKQFPRTNRFLEFHLCNSETSTNAEDAPTINRMLTFVRPLHSYQDTPIVAENTLVIEKHDDDMVKARVLYGNTEGNGFVCPFPSSFTGTHLTGVCADQFISLMRREGYQLVDNPKKSIYHDANGASSSQQPGPSFGAGAGPIELPPPTLISGPSLPTLGPMSSTTLPLNLSQSPCQDILSRGSRHVPGKLHSASQFSPGFLTKSQLELAAQVAAMQPDSQQFINHNAHLQFQLQQNVWQFMQRKMIEGMFSTSDAIYRMQLGNGIQGLGRVGLGTFGSVMSMAGAPPISSEGNFLGNPIIGNDNSGNIPGFDNYRLLGGISDPNSVLAMLMREECQGRALIGGAPNQLNAIDLPANQPNIPSIATNSTNQQLQIRRQLLMQQQQQQQASMLSSLQNPEGGTTLANHVGLSLNQVSSQQLSPQLNMSSLQSGAESVMQRAGSAVLDPSSPELSSRTHGSMGSSNTASSGWCKRK</sequence>
<dbReference type="InterPro" id="IPR021950">
    <property type="entry name" value="Spt20"/>
</dbReference>
<feature type="region of interest" description="Disordered" evidence="1">
    <location>
        <begin position="371"/>
        <end position="393"/>
    </location>
</feature>
<feature type="region of interest" description="Disordered" evidence="1">
    <location>
        <begin position="1027"/>
        <end position="1080"/>
    </location>
</feature>